<protein>
    <submittedName>
        <fullName evidence="1">Uncharacterized protein</fullName>
    </submittedName>
</protein>
<dbReference type="Proteomes" id="UP000807159">
    <property type="component" value="Chromosome 10"/>
</dbReference>
<name>A0A8T2XV32_POPDE</name>
<dbReference type="EMBL" id="JACEGQ020000010">
    <property type="protein sequence ID" value="KAH8496701.1"/>
    <property type="molecule type" value="Genomic_DNA"/>
</dbReference>
<comment type="caution">
    <text evidence="1">The sequence shown here is derived from an EMBL/GenBank/DDBJ whole genome shotgun (WGS) entry which is preliminary data.</text>
</comment>
<proteinExistence type="predicted"/>
<evidence type="ECO:0000313" key="2">
    <source>
        <dbReference type="Proteomes" id="UP000807159"/>
    </source>
</evidence>
<organism evidence="1 2">
    <name type="scientific">Populus deltoides</name>
    <name type="common">Eastern poplar</name>
    <name type="synonym">Eastern cottonwood</name>
    <dbReference type="NCBI Taxonomy" id="3696"/>
    <lineage>
        <taxon>Eukaryota</taxon>
        <taxon>Viridiplantae</taxon>
        <taxon>Streptophyta</taxon>
        <taxon>Embryophyta</taxon>
        <taxon>Tracheophyta</taxon>
        <taxon>Spermatophyta</taxon>
        <taxon>Magnoliopsida</taxon>
        <taxon>eudicotyledons</taxon>
        <taxon>Gunneridae</taxon>
        <taxon>Pentapetalae</taxon>
        <taxon>rosids</taxon>
        <taxon>fabids</taxon>
        <taxon>Malpighiales</taxon>
        <taxon>Salicaceae</taxon>
        <taxon>Saliceae</taxon>
        <taxon>Populus</taxon>
    </lineage>
</organism>
<sequence length="116" mass="13117">MEMRFRTPSCIQNEGPSVHFDASQFDGDDLSGVLLTHPYVMTDDYVEDFSGDNIWKGSLFNEYINLGSEDKVKNEIDFHDHVTVNKTGVSLAFAKDMHANDYTVDDESTEEETGLE</sequence>
<accession>A0A8T2XV32</accession>
<keyword evidence="2" id="KW-1185">Reference proteome</keyword>
<dbReference type="AlphaFoldDB" id="A0A8T2XV32"/>
<evidence type="ECO:0000313" key="1">
    <source>
        <dbReference type="EMBL" id="KAH8496701.1"/>
    </source>
</evidence>
<gene>
    <name evidence="1" type="ORF">H0E87_019445</name>
</gene>
<reference evidence="1" key="1">
    <citation type="journal article" date="2021" name="J. Hered.">
        <title>Genome Assembly of Salicaceae Populus deltoides (Eastern Cottonwood) I-69 Based on Nanopore Sequencing and Hi-C Technologies.</title>
        <authorList>
            <person name="Bai S."/>
            <person name="Wu H."/>
            <person name="Zhang J."/>
            <person name="Pan Z."/>
            <person name="Zhao W."/>
            <person name="Li Z."/>
            <person name="Tong C."/>
        </authorList>
    </citation>
    <scope>NUCLEOTIDE SEQUENCE</scope>
    <source>
        <tissue evidence="1">Leaf</tissue>
    </source>
</reference>